<dbReference type="PROSITE" id="PS50172">
    <property type="entry name" value="BRCT"/>
    <property type="match status" value="1"/>
</dbReference>
<dbReference type="SMART" id="SM00532">
    <property type="entry name" value="LIGANc"/>
    <property type="match status" value="1"/>
</dbReference>
<keyword evidence="6" id="KW-0479">Metal-binding</keyword>
<dbReference type="InterPro" id="IPR013839">
    <property type="entry name" value="DNAligase_adenylation"/>
</dbReference>
<dbReference type="NCBIfam" id="NF005932">
    <property type="entry name" value="PRK07956.1"/>
    <property type="match status" value="1"/>
</dbReference>
<evidence type="ECO:0000256" key="1">
    <source>
        <dbReference type="ARBA" id="ARBA00001946"/>
    </source>
</evidence>
<dbReference type="InterPro" id="IPR004149">
    <property type="entry name" value="Znf_DNAligase_C4"/>
</dbReference>
<feature type="domain" description="BRCT" evidence="13">
    <location>
        <begin position="373"/>
        <end position="452"/>
    </location>
</feature>
<dbReference type="GO" id="GO:0003677">
    <property type="term" value="F:DNA binding"/>
    <property type="evidence" value="ECO:0007669"/>
    <property type="project" value="InterPro"/>
</dbReference>
<accession>A0A381UXB5</accession>
<dbReference type="EMBL" id="UINC01007342">
    <property type="protein sequence ID" value="SVA32782.1"/>
    <property type="molecule type" value="Genomic_DNA"/>
</dbReference>
<evidence type="ECO:0000256" key="12">
    <source>
        <dbReference type="ARBA" id="ARBA00034005"/>
    </source>
</evidence>
<dbReference type="Gene3D" id="3.40.50.10190">
    <property type="entry name" value="BRCT domain"/>
    <property type="match status" value="1"/>
</dbReference>
<keyword evidence="11" id="KW-0234">DNA repair</keyword>
<dbReference type="GO" id="GO:0003911">
    <property type="term" value="F:DNA ligase (NAD+) activity"/>
    <property type="evidence" value="ECO:0007669"/>
    <property type="project" value="UniProtKB-EC"/>
</dbReference>
<evidence type="ECO:0000256" key="7">
    <source>
        <dbReference type="ARBA" id="ARBA00022763"/>
    </source>
</evidence>
<dbReference type="Pfam" id="PF03120">
    <property type="entry name" value="OB_DNA_ligase"/>
    <property type="match status" value="1"/>
</dbReference>
<dbReference type="Gene3D" id="2.40.50.140">
    <property type="entry name" value="Nucleic acid-binding proteins"/>
    <property type="match status" value="1"/>
</dbReference>
<sequence length="452" mass="49983">PLDIFIYSLAQTNGDHSLDTQLETLNYLKSLGFKINPNNVLAKDTQEVIEYHARWIHSLGSLDYDCDGIVVKVNRLDYQQHLGTIGREPRWATAYKFPAVQAQTRLLDIRLNVGRTGSINPYAILDPVEVGGVIIKQATLHNADYIESKDLRIGDWVVVERAGEVIPQIVRSDKDKRTGTETSFSMPRMCPSCGAILANRKDEAATYCTNSTCPAQLERLVEHFVSKSAMDIEGMGGKVGISLIQSGLIKDVADIYFLQREKLEQLDRMGKKSVDNLLRAIKESKKQPPERLLTALGIPHVGSEISSLLLNKLASIDNLVVCNQETLLNIPSIGPKISESITEYFSNFDNLNVLEKLRSAGVNMVSETVSRSEGIPLLSDLRFVVTGRLDNYSRTEIQDLIKRHGGKVSGSVSKSTDYLLTGQDGGSKLTEASRLGVQIISESEFETMVVSN</sequence>
<keyword evidence="7" id="KW-0227">DNA damage</keyword>
<evidence type="ECO:0000256" key="9">
    <source>
        <dbReference type="ARBA" id="ARBA00022842"/>
    </source>
</evidence>
<keyword evidence="4" id="KW-0436">Ligase</keyword>
<proteinExistence type="predicted"/>
<evidence type="ECO:0000259" key="13">
    <source>
        <dbReference type="PROSITE" id="PS50172"/>
    </source>
</evidence>
<dbReference type="Pfam" id="PF14520">
    <property type="entry name" value="HHH_5"/>
    <property type="match status" value="1"/>
</dbReference>
<evidence type="ECO:0000256" key="3">
    <source>
        <dbReference type="ARBA" id="ARBA00012722"/>
    </source>
</evidence>
<keyword evidence="5" id="KW-0235">DNA replication</keyword>
<dbReference type="InterPro" id="IPR033136">
    <property type="entry name" value="DNA_ligase_CS"/>
</dbReference>
<evidence type="ECO:0000256" key="10">
    <source>
        <dbReference type="ARBA" id="ARBA00023027"/>
    </source>
</evidence>
<dbReference type="SUPFAM" id="SSF47781">
    <property type="entry name" value="RuvA domain 2-like"/>
    <property type="match status" value="1"/>
</dbReference>
<dbReference type="SUPFAM" id="SSF56091">
    <property type="entry name" value="DNA ligase/mRNA capping enzyme, catalytic domain"/>
    <property type="match status" value="1"/>
</dbReference>
<comment type="catalytic activity">
    <reaction evidence="12">
        <text>NAD(+) + (deoxyribonucleotide)n-3'-hydroxyl + 5'-phospho-(deoxyribonucleotide)m = (deoxyribonucleotide)n+m + AMP + beta-nicotinamide D-nucleotide.</text>
        <dbReference type="EC" id="6.5.1.2"/>
    </reaction>
</comment>
<evidence type="ECO:0000256" key="4">
    <source>
        <dbReference type="ARBA" id="ARBA00022598"/>
    </source>
</evidence>
<name>A0A381UXB5_9ZZZZ</name>
<dbReference type="FunFam" id="2.40.50.140:FF:000012">
    <property type="entry name" value="DNA ligase"/>
    <property type="match status" value="1"/>
</dbReference>
<dbReference type="InterPro" id="IPR001679">
    <property type="entry name" value="DNA_ligase"/>
</dbReference>
<dbReference type="SUPFAM" id="SSF52113">
    <property type="entry name" value="BRCT domain"/>
    <property type="match status" value="1"/>
</dbReference>
<dbReference type="Gene3D" id="6.20.10.30">
    <property type="match status" value="1"/>
</dbReference>
<protein>
    <recommendedName>
        <fullName evidence="3">DNA ligase (NAD(+))</fullName>
        <ecNumber evidence="3">6.5.1.2</ecNumber>
    </recommendedName>
</protein>
<dbReference type="Pfam" id="PF00533">
    <property type="entry name" value="BRCT"/>
    <property type="match status" value="1"/>
</dbReference>
<reference evidence="14" key="1">
    <citation type="submission" date="2018-05" db="EMBL/GenBank/DDBJ databases">
        <authorList>
            <person name="Lanie J.A."/>
            <person name="Ng W.-L."/>
            <person name="Kazmierczak K.M."/>
            <person name="Andrzejewski T.M."/>
            <person name="Davidsen T.M."/>
            <person name="Wayne K.J."/>
            <person name="Tettelin H."/>
            <person name="Glass J.I."/>
            <person name="Rusch D."/>
            <person name="Podicherti R."/>
            <person name="Tsui H.-C.T."/>
            <person name="Winkler M.E."/>
        </authorList>
    </citation>
    <scope>NUCLEOTIDE SEQUENCE</scope>
</reference>
<dbReference type="GO" id="GO:0006281">
    <property type="term" value="P:DNA repair"/>
    <property type="evidence" value="ECO:0007669"/>
    <property type="project" value="UniProtKB-KW"/>
</dbReference>
<dbReference type="PROSITE" id="PS01056">
    <property type="entry name" value="DNA_LIGASE_N2"/>
    <property type="match status" value="1"/>
</dbReference>
<feature type="non-terminal residue" evidence="14">
    <location>
        <position position="1"/>
    </location>
</feature>
<dbReference type="SMART" id="SM00278">
    <property type="entry name" value="HhH1"/>
    <property type="match status" value="3"/>
</dbReference>
<dbReference type="EC" id="6.5.1.2" evidence="3"/>
<keyword evidence="8" id="KW-0862">Zinc</keyword>
<comment type="function">
    <text evidence="2">DNA ligase that catalyzes the formation of phosphodiester linkages between 5'-phosphoryl and 3'-hydroxyl groups in double-stranded DNA using NAD as a coenzyme and as the energy source for the reaction. It is essential for DNA replication and repair of damaged DNA.</text>
</comment>
<dbReference type="Pfam" id="PF12826">
    <property type="entry name" value="HHH_2"/>
    <property type="match status" value="1"/>
</dbReference>
<dbReference type="GO" id="GO:0006260">
    <property type="term" value="P:DNA replication"/>
    <property type="evidence" value="ECO:0007669"/>
    <property type="project" value="UniProtKB-KW"/>
</dbReference>
<keyword evidence="10" id="KW-0520">NAD</keyword>
<comment type="cofactor">
    <cofactor evidence="1">
        <name>Mg(2+)</name>
        <dbReference type="ChEBI" id="CHEBI:18420"/>
    </cofactor>
</comment>
<dbReference type="InterPro" id="IPR012340">
    <property type="entry name" value="NA-bd_OB-fold"/>
</dbReference>
<dbReference type="SMART" id="SM00292">
    <property type="entry name" value="BRCT"/>
    <property type="match status" value="1"/>
</dbReference>
<dbReference type="Pfam" id="PF03119">
    <property type="entry name" value="DNA_ligase_ZBD"/>
    <property type="match status" value="1"/>
</dbReference>
<organism evidence="14">
    <name type="scientific">marine metagenome</name>
    <dbReference type="NCBI Taxonomy" id="408172"/>
    <lineage>
        <taxon>unclassified sequences</taxon>
        <taxon>metagenomes</taxon>
        <taxon>ecological metagenomes</taxon>
    </lineage>
</organism>
<evidence type="ECO:0000256" key="11">
    <source>
        <dbReference type="ARBA" id="ARBA00023204"/>
    </source>
</evidence>
<dbReference type="InterPro" id="IPR003583">
    <property type="entry name" value="Hlx-hairpin-Hlx_DNA-bd_motif"/>
</dbReference>
<evidence type="ECO:0000313" key="14">
    <source>
        <dbReference type="EMBL" id="SVA32782.1"/>
    </source>
</evidence>
<dbReference type="InterPro" id="IPR010994">
    <property type="entry name" value="RuvA_2-like"/>
</dbReference>
<dbReference type="GO" id="GO:0046872">
    <property type="term" value="F:metal ion binding"/>
    <property type="evidence" value="ECO:0007669"/>
    <property type="project" value="UniProtKB-KW"/>
</dbReference>
<dbReference type="Gene3D" id="1.10.150.20">
    <property type="entry name" value="5' to 3' exonuclease, C-terminal subdomain"/>
    <property type="match status" value="2"/>
</dbReference>
<dbReference type="InterPro" id="IPR013840">
    <property type="entry name" value="DNAligase_N"/>
</dbReference>
<dbReference type="AlphaFoldDB" id="A0A381UXB5"/>
<dbReference type="NCBIfam" id="TIGR00575">
    <property type="entry name" value="dnlj"/>
    <property type="match status" value="1"/>
</dbReference>
<evidence type="ECO:0000256" key="2">
    <source>
        <dbReference type="ARBA" id="ARBA00004067"/>
    </source>
</evidence>
<evidence type="ECO:0000256" key="8">
    <source>
        <dbReference type="ARBA" id="ARBA00022833"/>
    </source>
</evidence>
<dbReference type="InterPro" id="IPR004150">
    <property type="entry name" value="NAD_DNA_ligase_OB"/>
</dbReference>
<evidence type="ECO:0000256" key="5">
    <source>
        <dbReference type="ARBA" id="ARBA00022705"/>
    </source>
</evidence>
<keyword evidence="9" id="KW-0460">Magnesium</keyword>
<dbReference type="FunFam" id="1.10.150.20:FF:000007">
    <property type="entry name" value="DNA ligase"/>
    <property type="match status" value="1"/>
</dbReference>
<dbReference type="InterPro" id="IPR036420">
    <property type="entry name" value="BRCT_dom_sf"/>
</dbReference>
<dbReference type="InterPro" id="IPR001357">
    <property type="entry name" value="BRCT_dom"/>
</dbReference>
<dbReference type="Pfam" id="PF01653">
    <property type="entry name" value="DNA_ligase_aden"/>
    <property type="match status" value="1"/>
</dbReference>
<dbReference type="Gene3D" id="3.30.1490.70">
    <property type="match status" value="1"/>
</dbReference>
<dbReference type="CDD" id="cd17748">
    <property type="entry name" value="BRCT_DNA_ligase_like"/>
    <property type="match status" value="1"/>
</dbReference>
<evidence type="ECO:0000256" key="6">
    <source>
        <dbReference type="ARBA" id="ARBA00022723"/>
    </source>
</evidence>
<dbReference type="InterPro" id="IPR041663">
    <property type="entry name" value="DisA/LigA_HHH"/>
</dbReference>
<gene>
    <name evidence="14" type="ORF">METZ01_LOCUS85636</name>
</gene>
<dbReference type="SUPFAM" id="SSF50249">
    <property type="entry name" value="Nucleic acid-binding proteins"/>
    <property type="match status" value="1"/>
</dbReference>